<feature type="region of interest" description="Disordered" evidence="1">
    <location>
        <begin position="34"/>
        <end position="73"/>
    </location>
</feature>
<evidence type="ECO:0000313" key="3">
    <source>
        <dbReference type="EMBL" id="MCM2387996.1"/>
    </source>
</evidence>
<keyword evidence="2" id="KW-0732">Signal</keyword>
<reference evidence="3" key="1">
    <citation type="submission" date="2022-06" db="EMBL/GenBank/DDBJ databases">
        <title>Genome public.</title>
        <authorList>
            <person name="Sun Q."/>
        </authorList>
    </citation>
    <scope>NUCLEOTIDE SEQUENCE</scope>
    <source>
        <strain evidence="3">CWNU-1</strain>
    </source>
</reference>
<feature type="compositionally biased region" description="Low complexity" evidence="1">
    <location>
        <begin position="34"/>
        <end position="51"/>
    </location>
</feature>
<dbReference type="RefSeq" id="WP_250918340.1">
    <property type="nucleotide sequence ID" value="NZ_JAMQAW010000006.1"/>
</dbReference>
<keyword evidence="4" id="KW-1185">Reference proteome</keyword>
<gene>
    <name evidence="3" type="ORF">NBG84_06640</name>
</gene>
<evidence type="ECO:0000256" key="1">
    <source>
        <dbReference type="SAM" id="MobiDB-lite"/>
    </source>
</evidence>
<sequence>MSGRLLGALCMAVVVGAVPVAGPLTTHGQPEVWPAAATRAAEPAPAPSESEPAARRTPADDEPTPPEGAAGAAPLTVASALSRLGGLYRTAEAAEADYRTARRQLIAQRTATIRVGQRLSAARDALADSRGEVGRIAREQYQGRSELGELSRYLRVFLSRDPQRAVDATHLWERVAADRLATMARLTSDTRRAAALATASRKAYERELVLAARQKKARETAAARLKAIEELLASLSPTQLASLTALEEGRLLLGAKPPRPPEEAAADESAETDYPADPAAAAAPTSAR</sequence>
<evidence type="ECO:0008006" key="5">
    <source>
        <dbReference type="Google" id="ProtNLM"/>
    </source>
</evidence>
<organism evidence="3 4">
    <name type="scientific">Streptomyces albipurpureus</name>
    <dbReference type="NCBI Taxonomy" id="2897419"/>
    <lineage>
        <taxon>Bacteria</taxon>
        <taxon>Bacillati</taxon>
        <taxon>Actinomycetota</taxon>
        <taxon>Actinomycetes</taxon>
        <taxon>Kitasatosporales</taxon>
        <taxon>Streptomycetaceae</taxon>
        <taxon>Streptomyces</taxon>
    </lineage>
</organism>
<name>A0ABT0UIK1_9ACTN</name>
<proteinExistence type="predicted"/>
<evidence type="ECO:0000313" key="4">
    <source>
        <dbReference type="Proteomes" id="UP001431429"/>
    </source>
</evidence>
<accession>A0ABT0UIK1</accession>
<comment type="caution">
    <text evidence="3">The sequence shown here is derived from an EMBL/GenBank/DDBJ whole genome shotgun (WGS) entry which is preliminary data.</text>
</comment>
<dbReference type="Proteomes" id="UP001431429">
    <property type="component" value="Unassembled WGS sequence"/>
</dbReference>
<evidence type="ECO:0000256" key="2">
    <source>
        <dbReference type="SAM" id="SignalP"/>
    </source>
</evidence>
<dbReference type="EMBL" id="JAMQAW010000006">
    <property type="protein sequence ID" value="MCM2387996.1"/>
    <property type="molecule type" value="Genomic_DNA"/>
</dbReference>
<feature type="signal peptide" evidence="2">
    <location>
        <begin position="1"/>
        <end position="17"/>
    </location>
</feature>
<feature type="chain" id="PRO_5046820373" description="Secreted protein" evidence="2">
    <location>
        <begin position="18"/>
        <end position="288"/>
    </location>
</feature>
<feature type="compositionally biased region" description="Low complexity" evidence="1">
    <location>
        <begin position="275"/>
        <end position="288"/>
    </location>
</feature>
<feature type="region of interest" description="Disordered" evidence="1">
    <location>
        <begin position="252"/>
        <end position="288"/>
    </location>
</feature>
<protein>
    <recommendedName>
        <fullName evidence="5">Secreted protein</fullName>
    </recommendedName>
</protein>